<proteinExistence type="predicted"/>
<dbReference type="EMBL" id="JAAHBT010000035">
    <property type="protein sequence ID" value="NES09111.1"/>
    <property type="molecule type" value="Genomic_DNA"/>
</dbReference>
<accession>A0A6I5RNB1</accession>
<sequence length="923" mass="101360">MTNPLYGQWRERHASLTITLADLFVARPTLGAVAEQLLSRQWAVWHLPATLDPLHITVRGPVSDQAVTAMSLAQAVIQRSTRKTTYNLTPDHDFLTLEQGAEFPQALTLDLHRVELLINACGAVLLDEYKQALVAFWNRALPTGQTPLSGIEQWLQQHFVAAIAVARASGRLTVTQQARLAEVARYPSAADRLLVTELAKVTSYLLGVPSGEPDSPGELMSSLIISGLEGEQNDQVYVYDLSGYLQPFGSLQALLSLVGQRPEGPATACSVSIAAGNMFEAQARLLLEQQLHWIDRLGAREDLDADAFSETLDSVISMQAIGQLQVTDYARELSRHLPEWLLNARKSDQDRYLQCLKGLAQVPEVMSGRSYLEGIPAIEVFTQKRLQQQMLQDHPDAQSVAIEQIEVLNHEVIGTALGSAGNLMVQGTIKTSVRSLTQLALDNLESLRPGALEVRTRGTSALPEWFDVDYVRHLVRSVDAGGQYQALLATQLRDDSAQVELRYPLFRAQWYGQLPLLALEYTLRGAYGFTEAGYALAVALTSPSASSAPTLSALAFVSEPGVSADRVQNAYLIEPSLPGPLLLFRPLHATPLMQFASRKALLERIVAEPVLQADILSRLAEEVRPVYDHGGFTEPHLRRVLLEPDFQPIETPAPVVLSSLTLPGEAARQVYEGTVEELLRIADRQSVSNAEDRAAHWQTLSWLLFNTLLPFVRGPLAAVGWALSFAHGVQQLNGQTNPAQLAPALLDLLFSLMFVLESLPLPARPLAAAIEQAPEAPETPIALHIEDAPAVLQNGTVLNQLDFSWSSAQGQLSRAQSQALARMRSPKSIDALGSPDADGIYSQLHKTWVQLGGDVYPVRVDEEGVRILDSRTPDEPGPWLRRRPMVPGPWTCVYAYAVECRVMPVCVRPNWASRHVSLSYRGN</sequence>
<dbReference type="Pfam" id="PF20178">
    <property type="entry name" value="ToxA_N"/>
    <property type="match status" value="2"/>
</dbReference>
<gene>
    <name evidence="2" type="ORF">G3O07_04190</name>
</gene>
<dbReference type="AlphaFoldDB" id="A0A6I5RNB1"/>
<name>A0A6I5RNB1_9PSED</name>
<evidence type="ECO:0000313" key="3">
    <source>
        <dbReference type="Proteomes" id="UP000471751"/>
    </source>
</evidence>
<dbReference type="InterPro" id="IPR046673">
    <property type="entry name" value="ToxA_N"/>
</dbReference>
<organism evidence="2 3">
    <name type="scientific">Pseudomonas laurentiana</name>
    <dbReference type="NCBI Taxonomy" id="2364649"/>
    <lineage>
        <taxon>Bacteria</taxon>
        <taxon>Pseudomonadati</taxon>
        <taxon>Pseudomonadota</taxon>
        <taxon>Gammaproteobacteria</taxon>
        <taxon>Pseudomonadales</taxon>
        <taxon>Pseudomonadaceae</taxon>
        <taxon>Pseudomonas</taxon>
    </lineage>
</organism>
<dbReference type="Proteomes" id="UP000471751">
    <property type="component" value="Unassembled WGS sequence"/>
</dbReference>
<evidence type="ECO:0000259" key="1">
    <source>
        <dbReference type="Pfam" id="PF20178"/>
    </source>
</evidence>
<feature type="domain" description="Dermonecrotic toxin N-terminal" evidence="1">
    <location>
        <begin position="373"/>
        <end position="615"/>
    </location>
</feature>
<evidence type="ECO:0000313" key="2">
    <source>
        <dbReference type="EMBL" id="NES09111.1"/>
    </source>
</evidence>
<reference evidence="2 3" key="1">
    <citation type="submission" date="2020-02" db="EMBL/GenBank/DDBJ databases">
        <title>Broccoli isolated Pseudomonas sp.</title>
        <authorList>
            <person name="Fujikawa T."/>
            <person name="Sawada H."/>
        </authorList>
    </citation>
    <scope>NUCLEOTIDE SEQUENCE [LARGE SCALE GENOMIC DNA]</scope>
    <source>
        <strain evidence="2 3">JCM 32154</strain>
    </source>
</reference>
<feature type="domain" description="Dermonecrotic toxin N-terminal" evidence="1">
    <location>
        <begin position="45"/>
        <end position="193"/>
    </location>
</feature>
<keyword evidence="3" id="KW-1185">Reference proteome</keyword>
<protein>
    <recommendedName>
        <fullName evidence="1">Dermonecrotic toxin N-terminal domain-containing protein</fullName>
    </recommendedName>
</protein>
<comment type="caution">
    <text evidence="2">The sequence shown here is derived from an EMBL/GenBank/DDBJ whole genome shotgun (WGS) entry which is preliminary data.</text>
</comment>